<dbReference type="VEuPathDB" id="CryptoDB:Cvel_24436"/>
<dbReference type="SUPFAM" id="SSF53098">
    <property type="entry name" value="Ribonuclease H-like"/>
    <property type="match status" value="1"/>
</dbReference>
<dbReference type="GO" id="GO:0003676">
    <property type="term" value="F:nucleic acid binding"/>
    <property type="evidence" value="ECO:0007669"/>
    <property type="project" value="InterPro"/>
</dbReference>
<evidence type="ECO:0000259" key="1">
    <source>
        <dbReference type="PROSITE" id="PS50994"/>
    </source>
</evidence>
<gene>
    <name evidence="2" type="ORF">Cvel_24436</name>
</gene>
<sequence length="171" mass="19080">MDDLIRAHHVEIGHAGVTKTHRSLHRALQGIPSLPNGLTRGAVQWALHDCIHGGTCAHVKPSNVVSDGKTSRTEVTGPRQQMQADLVHGRQDRSGEWYYLTLKDMWEDDLHYIPLGDKKASTIRSAFQRWVESSPGFLPTEILTDFGTEFQGDWANFLEQQDVGHAYAPVG</sequence>
<proteinExistence type="predicted"/>
<reference evidence="2" key="1">
    <citation type="submission" date="2014-11" db="EMBL/GenBank/DDBJ databases">
        <authorList>
            <person name="Otto D Thomas"/>
            <person name="Naeem Raeece"/>
        </authorList>
    </citation>
    <scope>NUCLEOTIDE SEQUENCE</scope>
</reference>
<dbReference type="AlphaFoldDB" id="A0A0G4H2K7"/>
<dbReference type="InterPro" id="IPR036397">
    <property type="entry name" value="RNaseH_sf"/>
</dbReference>
<accession>A0A0G4H2K7</accession>
<dbReference type="PhylomeDB" id="A0A0G4H2K7"/>
<dbReference type="GO" id="GO:0015074">
    <property type="term" value="P:DNA integration"/>
    <property type="evidence" value="ECO:0007669"/>
    <property type="project" value="InterPro"/>
</dbReference>
<dbReference type="PROSITE" id="PS50994">
    <property type="entry name" value="INTEGRASE"/>
    <property type="match status" value="1"/>
</dbReference>
<dbReference type="InterPro" id="IPR001584">
    <property type="entry name" value="Integrase_cat-core"/>
</dbReference>
<organism evidence="2">
    <name type="scientific">Chromera velia CCMP2878</name>
    <dbReference type="NCBI Taxonomy" id="1169474"/>
    <lineage>
        <taxon>Eukaryota</taxon>
        <taxon>Sar</taxon>
        <taxon>Alveolata</taxon>
        <taxon>Colpodellida</taxon>
        <taxon>Chromeraceae</taxon>
        <taxon>Chromera</taxon>
    </lineage>
</organism>
<dbReference type="EMBL" id="CDMZ01001811">
    <property type="protein sequence ID" value="CEM37867.1"/>
    <property type="molecule type" value="Genomic_DNA"/>
</dbReference>
<feature type="domain" description="Integrase catalytic" evidence="1">
    <location>
        <begin position="74"/>
        <end position="171"/>
    </location>
</feature>
<name>A0A0G4H2K7_9ALVE</name>
<dbReference type="InterPro" id="IPR012337">
    <property type="entry name" value="RNaseH-like_sf"/>
</dbReference>
<dbReference type="Gene3D" id="3.30.420.10">
    <property type="entry name" value="Ribonuclease H-like superfamily/Ribonuclease H"/>
    <property type="match status" value="1"/>
</dbReference>
<protein>
    <recommendedName>
        <fullName evidence="1">Integrase catalytic domain-containing protein</fullName>
    </recommendedName>
</protein>
<evidence type="ECO:0000313" key="2">
    <source>
        <dbReference type="EMBL" id="CEM37867.1"/>
    </source>
</evidence>